<evidence type="ECO:0008006" key="4">
    <source>
        <dbReference type="Google" id="ProtNLM"/>
    </source>
</evidence>
<keyword evidence="1" id="KW-0732">Signal</keyword>
<feature type="signal peptide" evidence="1">
    <location>
        <begin position="1"/>
        <end position="27"/>
    </location>
</feature>
<proteinExistence type="predicted"/>
<evidence type="ECO:0000256" key="1">
    <source>
        <dbReference type="SAM" id="SignalP"/>
    </source>
</evidence>
<evidence type="ECO:0000313" key="3">
    <source>
        <dbReference type="Proteomes" id="UP000800094"/>
    </source>
</evidence>
<reference evidence="2" key="1">
    <citation type="journal article" date="2020" name="Stud. Mycol.">
        <title>101 Dothideomycetes genomes: a test case for predicting lifestyles and emergence of pathogens.</title>
        <authorList>
            <person name="Haridas S."/>
            <person name="Albert R."/>
            <person name="Binder M."/>
            <person name="Bloem J."/>
            <person name="Labutti K."/>
            <person name="Salamov A."/>
            <person name="Andreopoulos B."/>
            <person name="Baker S."/>
            <person name="Barry K."/>
            <person name="Bills G."/>
            <person name="Bluhm B."/>
            <person name="Cannon C."/>
            <person name="Castanera R."/>
            <person name="Culley D."/>
            <person name="Daum C."/>
            <person name="Ezra D."/>
            <person name="Gonzalez J."/>
            <person name="Henrissat B."/>
            <person name="Kuo A."/>
            <person name="Liang C."/>
            <person name="Lipzen A."/>
            <person name="Lutzoni F."/>
            <person name="Magnuson J."/>
            <person name="Mondo S."/>
            <person name="Nolan M."/>
            <person name="Ohm R."/>
            <person name="Pangilinan J."/>
            <person name="Park H.-J."/>
            <person name="Ramirez L."/>
            <person name="Alfaro M."/>
            <person name="Sun H."/>
            <person name="Tritt A."/>
            <person name="Yoshinaga Y."/>
            <person name="Zwiers L.-H."/>
            <person name="Turgeon B."/>
            <person name="Goodwin S."/>
            <person name="Spatafora J."/>
            <person name="Crous P."/>
            <person name="Grigoriev I."/>
        </authorList>
    </citation>
    <scope>NUCLEOTIDE SEQUENCE</scope>
    <source>
        <strain evidence="2">CBS 122368</strain>
    </source>
</reference>
<sequence length="107" mass="11431">MPVSFFFPLSCFLLSSGLYHFWASLSARPPPHSPLVELTVWAMARALLRVGASLGQVATPSGSGPSRQTSVHSMDGFGRKFTCDGTAYQGGIPFQARECMPPSVSPV</sequence>
<dbReference type="RefSeq" id="XP_033690304.1">
    <property type="nucleotide sequence ID" value="XM_033826533.1"/>
</dbReference>
<accession>A0A6A6J0C2</accession>
<protein>
    <recommendedName>
        <fullName evidence="4">Secreted protein</fullName>
    </recommendedName>
</protein>
<evidence type="ECO:0000313" key="2">
    <source>
        <dbReference type="EMBL" id="KAF2255300.1"/>
    </source>
</evidence>
<name>A0A6A6J0C2_9PLEO</name>
<feature type="chain" id="PRO_5025358139" description="Secreted protein" evidence="1">
    <location>
        <begin position="28"/>
        <end position="107"/>
    </location>
</feature>
<keyword evidence="3" id="KW-1185">Reference proteome</keyword>
<dbReference type="GeneID" id="54579863"/>
<gene>
    <name evidence="2" type="ORF">BU26DRAFT_500890</name>
</gene>
<dbReference type="AlphaFoldDB" id="A0A6A6J0C2"/>
<dbReference type="EMBL" id="ML987190">
    <property type="protein sequence ID" value="KAF2255300.1"/>
    <property type="molecule type" value="Genomic_DNA"/>
</dbReference>
<organism evidence="2 3">
    <name type="scientific">Trematosphaeria pertusa</name>
    <dbReference type="NCBI Taxonomy" id="390896"/>
    <lineage>
        <taxon>Eukaryota</taxon>
        <taxon>Fungi</taxon>
        <taxon>Dikarya</taxon>
        <taxon>Ascomycota</taxon>
        <taxon>Pezizomycotina</taxon>
        <taxon>Dothideomycetes</taxon>
        <taxon>Pleosporomycetidae</taxon>
        <taxon>Pleosporales</taxon>
        <taxon>Massarineae</taxon>
        <taxon>Trematosphaeriaceae</taxon>
        <taxon>Trematosphaeria</taxon>
    </lineage>
</organism>
<dbReference type="Proteomes" id="UP000800094">
    <property type="component" value="Unassembled WGS sequence"/>
</dbReference>